<dbReference type="EMBL" id="JAPDHW010000004">
    <property type="protein sequence ID" value="MCW3168213.1"/>
    <property type="molecule type" value="Genomic_DNA"/>
</dbReference>
<keyword evidence="3" id="KW-1185">Reference proteome</keyword>
<reference evidence="2" key="1">
    <citation type="submission" date="2022-10" db="EMBL/GenBank/DDBJ databases">
        <title>Chryseobacterium babae sp. nov. isolated from the gut of the beetle Oryctes rhinoceros, and Chryseobacterium kimseyorum sp. nov., isolated from a stick insect rearing cage.</title>
        <authorList>
            <person name="Shelomi M."/>
            <person name="Han C.-J."/>
            <person name="Chen W.-M."/>
            <person name="Chen H.-K."/>
            <person name="Liaw S.-J."/>
            <person name="Muhle E."/>
            <person name="Clermont D."/>
        </authorList>
    </citation>
    <scope>NUCLEOTIDE SEQUENCE</scope>
    <source>
        <strain evidence="2">09-1422</strain>
    </source>
</reference>
<evidence type="ECO:0000256" key="1">
    <source>
        <dbReference type="SAM" id="MobiDB-lite"/>
    </source>
</evidence>
<name>A0ABT3HWQ7_9FLAO</name>
<dbReference type="RefSeq" id="WP_264749439.1">
    <property type="nucleotide sequence ID" value="NZ_JAPDHW010000004.1"/>
</dbReference>
<accession>A0ABT3HWQ7</accession>
<evidence type="ECO:0000313" key="2">
    <source>
        <dbReference type="EMBL" id="MCW3168213.1"/>
    </source>
</evidence>
<evidence type="ECO:0000313" key="3">
    <source>
        <dbReference type="Proteomes" id="UP001163731"/>
    </source>
</evidence>
<feature type="region of interest" description="Disordered" evidence="1">
    <location>
        <begin position="1"/>
        <end position="34"/>
    </location>
</feature>
<gene>
    <name evidence="2" type="ORF">OMO38_06710</name>
</gene>
<protein>
    <submittedName>
        <fullName evidence="2">Uncharacterized protein</fullName>
    </submittedName>
</protein>
<dbReference type="Proteomes" id="UP001163731">
    <property type="component" value="Unassembled WGS sequence"/>
</dbReference>
<sequence>MKNTKQRTRQGSTTIAVGGNPWKLKNTNNEPDRVRQKNTQMGTYKQIFYHIVFGTKNRKQTINEKNETKL</sequence>
<proteinExistence type="predicted"/>
<comment type="caution">
    <text evidence="2">The sequence shown here is derived from an EMBL/GenBank/DDBJ whole genome shotgun (WGS) entry which is preliminary data.</text>
</comment>
<organism evidence="2 3">
    <name type="scientific">Chryseobacterium kimseyorum</name>
    <dbReference type="NCBI Taxonomy" id="2984028"/>
    <lineage>
        <taxon>Bacteria</taxon>
        <taxon>Pseudomonadati</taxon>
        <taxon>Bacteroidota</taxon>
        <taxon>Flavobacteriia</taxon>
        <taxon>Flavobacteriales</taxon>
        <taxon>Weeksellaceae</taxon>
        <taxon>Chryseobacterium group</taxon>
        <taxon>Chryseobacterium</taxon>
    </lineage>
</organism>